<keyword evidence="2" id="KW-1185">Reference proteome</keyword>
<dbReference type="AlphaFoldDB" id="A0A2U1CH78"/>
<organism evidence="1 2">
    <name type="scientific">Pusillimonas noertemannii</name>
    <dbReference type="NCBI Taxonomy" id="305977"/>
    <lineage>
        <taxon>Bacteria</taxon>
        <taxon>Pseudomonadati</taxon>
        <taxon>Pseudomonadota</taxon>
        <taxon>Betaproteobacteria</taxon>
        <taxon>Burkholderiales</taxon>
        <taxon>Alcaligenaceae</taxon>
        <taxon>Pusillimonas</taxon>
    </lineage>
</organism>
<name>A0A2U1CH78_9BURK</name>
<dbReference type="InterPro" id="IPR007690">
    <property type="entry name" value="T2SS_GspM"/>
</dbReference>
<dbReference type="GO" id="GO:0015627">
    <property type="term" value="C:type II protein secretion system complex"/>
    <property type="evidence" value="ECO:0007669"/>
    <property type="project" value="InterPro"/>
</dbReference>
<dbReference type="STRING" id="1231391.GCA_000308195_01178"/>
<dbReference type="RefSeq" id="WP_116519601.1">
    <property type="nucleotide sequence ID" value="NZ_JACCEX010000009.1"/>
</dbReference>
<reference evidence="1 2" key="1">
    <citation type="submission" date="2018-04" db="EMBL/GenBank/DDBJ databases">
        <title>Genomic Encyclopedia of Type Strains, Phase IV (KMG-IV): sequencing the most valuable type-strain genomes for metagenomic binning, comparative biology and taxonomic classification.</title>
        <authorList>
            <person name="Goeker M."/>
        </authorList>
    </citation>
    <scope>NUCLEOTIDE SEQUENCE [LARGE SCALE GENOMIC DNA]</scope>
    <source>
        <strain evidence="1 2">DSM 10065</strain>
    </source>
</reference>
<evidence type="ECO:0000313" key="1">
    <source>
        <dbReference type="EMBL" id="PVY60249.1"/>
    </source>
</evidence>
<gene>
    <name evidence="1" type="ORF">C7440_3848</name>
</gene>
<protein>
    <submittedName>
        <fullName evidence="1">General secretion pathway protein M</fullName>
    </submittedName>
</protein>
<dbReference type="OrthoDB" id="8690005at2"/>
<sequence length="196" mass="21226">MSLANNWSRFEQASRARFEPLAAQAREAWQRRTPREQKLLKGGALLLGVALLWTAGLKPALESIDNAHSQLPALQAQASRLNAVILEAKALDRGRSGAMSAEETEQALRASLGSAGLDALAQFGPHTDAEAGQAQWQVRFNNAPAGRIVEWLSSLPFVAQVQTRQATLERSVVDGRDRPGQLTGTIVLAMPSKEPR</sequence>
<comment type="caution">
    <text evidence="1">The sequence shown here is derived from an EMBL/GenBank/DDBJ whole genome shotgun (WGS) entry which is preliminary data.</text>
</comment>
<proteinExistence type="predicted"/>
<dbReference type="EMBL" id="QEKO01000011">
    <property type="protein sequence ID" value="PVY60249.1"/>
    <property type="molecule type" value="Genomic_DNA"/>
</dbReference>
<dbReference type="Proteomes" id="UP000246145">
    <property type="component" value="Unassembled WGS sequence"/>
</dbReference>
<evidence type="ECO:0000313" key="2">
    <source>
        <dbReference type="Proteomes" id="UP000246145"/>
    </source>
</evidence>
<accession>A0A2U1CH78</accession>
<dbReference type="GO" id="GO:0015628">
    <property type="term" value="P:protein secretion by the type II secretion system"/>
    <property type="evidence" value="ECO:0007669"/>
    <property type="project" value="InterPro"/>
</dbReference>
<dbReference type="Pfam" id="PF04612">
    <property type="entry name" value="T2SSM"/>
    <property type="match status" value="1"/>
</dbReference>